<accession>A0ABU3XEY0</accession>
<dbReference type="InterPro" id="IPR016181">
    <property type="entry name" value="Acyl_CoA_acyltransferase"/>
</dbReference>
<proteinExistence type="predicted"/>
<dbReference type="PANTHER" id="PTHR43072:SF23">
    <property type="entry name" value="UPF0039 PROTEIN C11D3.02C"/>
    <property type="match status" value="1"/>
</dbReference>
<evidence type="ECO:0000313" key="4">
    <source>
        <dbReference type="EMBL" id="MDV2686446.1"/>
    </source>
</evidence>
<dbReference type="Proteomes" id="UP001287282">
    <property type="component" value="Unassembled WGS sequence"/>
</dbReference>
<dbReference type="SUPFAM" id="SSF55729">
    <property type="entry name" value="Acyl-CoA N-acyltransferases (Nat)"/>
    <property type="match status" value="1"/>
</dbReference>
<evidence type="ECO:0000259" key="3">
    <source>
        <dbReference type="PROSITE" id="PS51186"/>
    </source>
</evidence>
<feature type="domain" description="N-acetyltransferase" evidence="3">
    <location>
        <begin position="5"/>
        <end position="158"/>
    </location>
</feature>
<evidence type="ECO:0000256" key="2">
    <source>
        <dbReference type="ARBA" id="ARBA00023315"/>
    </source>
</evidence>
<gene>
    <name evidence="4" type="ORF">RYX56_18925</name>
</gene>
<evidence type="ECO:0000256" key="1">
    <source>
        <dbReference type="ARBA" id="ARBA00022679"/>
    </source>
</evidence>
<protein>
    <submittedName>
        <fullName evidence="4">N-acetyltransferase family protein</fullName>
    </submittedName>
</protein>
<keyword evidence="2" id="KW-0012">Acyltransferase</keyword>
<dbReference type="PROSITE" id="PS51186">
    <property type="entry name" value="GNAT"/>
    <property type="match status" value="1"/>
</dbReference>
<evidence type="ECO:0000313" key="5">
    <source>
        <dbReference type="Proteomes" id="UP001287282"/>
    </source>
</evidence>
<dbReference type="Pfam" id="PF00583">
    <property type="entry name" value="Acetyltransf_1"/>
    <property type="match status" value="1"/>
</dbReference>
<sequence>METNLVIKKMLPEDWEHVKSIYLEGIARGHATFQQDAPSFEEWDCSHDTEGRLVARLNEVVVGWAALSPVSSRCVYAGVAEVSVYVGEYHEGKGVGRFLLESLIERSEQNGFWTLQSGIFPENKASLAIHKKCGFKEVGRLERIGKMNGVWRDTILLERRSQVVGLM</sequence>
<dbReference type="RefSeq" id="WP_317123607.1">
    <property type="nucleotide sequence ID" value="NZ_JAWJBA010000009.1"/>
</dbReference>
<dbReference type="CDD" id="cd04301">
    <property type="entry name" value="NAT_SF"/>
    <property type="match status" value="1"/>
</dbReference>
<comment type="caution">
    <text evidence="4">The sequence shown here is derived from an EMBL/GenBank/DDBJ whole genome shotgun (WGS) entry which is preliminary data.</text>
</comment>
<dbReference type="EMBL" id="JAWJBA010000009">
    <property type="protein sequence ID" value="MDV2686446.1"/>
    <property type="molecule type" value="Genomic_DNA"/>
</dbReference>
<name>A0ABU3XEY0_9BACI</name>
<dbReference type="Gene3D" id="3.40.630.30">
    <property type="match status" value="1"/>
</dbReference>
<dbReference type="InterPro" id="IPR000182">
    <property type="entry name" value="GNAT_dom"/>
</dbReference>
<keyword evidence="1" id="KW-0808">Transferase</keyword>
<reference evidence="4 5" key="1">
    <citation type="submission" date="2023-10" db="EMBL/GenBank/DDBJ databases">
        <title>Screening of Alkalihalobacillus lindianensis BZ-TG-R113 and Its Alleviation of Salt Stress on Rapeseed Growth.</title>
        <authorList>
            <person name="Zhao B."/>
            <person name="Guo T."/>
        </authorList>
    </citation>
    <scope>NUCLEOTIDE SEQUENCE [LARGE SCALE GENOMIC DNA]</scope>
    <source>
        <strain evidence="4 5">BZ-TG-R113</strain>
    </source>
</reference>
<keyword evidence="5" id="KW-1185">Reference proteome</keyword>
<dbReference type="PANTHER" id="PTHR43072">
    <property type="entry name" value="N-ACETYLTRANSFERASE"/>
    <property type="match status" value="1"/>
</dbReference>
<organism evidence="4 5">
    <name type="scientific">Alkalihalophilus lindianensis</name>
    <dbReference type="NCBI Taxonomy" id="1630542"/>
    <lineage>
        <taxon>Bacteria</taxon>
        <taxon>Bacillati</taxon>
        <taxon>Bacillota</taxon>
        <taxon>Bacilli</taxon>
        <taxon>Bacillales</taxon>
        <taxon>Bacillaceae</taxon>
        <taxon>Alkalihalophilus</taxon>
    </lineage>
</organism>